<name>A0A8H5HR96_9AGAR</name>
<dbReference type="AlphaFoldDB" id="A0A8H5HR96"/>
<reference evidence="1 2" key="1">
    <citation type="journal article" date="2020" name="ISME J.">
        <title>Uncovering the hidden diversity of litter-decomposition mechanisms in mushroom-forming fungi.</title>
        <authorList>
            <person name="Floudas D."/>
            <person name="Bentzer J."/>
            <person name="Ahren D."/>
            <person name="Johansson T."/>
            <person name="Persson P."/>
            <person name="Tunlid A."/>
        </authorList>
    </citation>
    <scope>NUCLEOTIDE SEQUENCE [LARGE SCALE GENOMIC DNA]</scope>
    <source>
        <strain evidence="1 2">CBS 661.87</strain>
    </source>
</reference>
<dbReference type="PANTHER" id="PTHR37471">
    <property type="entry name" value="UNNAMED PRODUCT"/>
    <property type="match status" value="1"/>
</dbReference>
<keyword evidence="2" id="KW-1185">Reference proteome</keyword>
<dbReference type="EMBL" id="JAACJP010000001">
    <property type="protein sequence ID" value="KAF5387765.1"/>
    <property type="molecule type" value="Genomic_DNA"/>
</dbReference>
<dbReference type="OrthoDB" id="6431331at2759"/>
<dbReference type="Gene3D" id="3.40.50.1820">
    <property type="entry name" value="alpha/beta hydrolase"/>
    <property type="match status" value="1"/>
</dbReference>
<dbReference type="InterPro" id="IPR029058">
    <property type="entry name" value="AB_hydrolase_fold"/>
</dbReference>
<organism evidence="1 2">
    <name type="scientific">Tricholomella constricta</name>
    <dbReference type="NCBI Taxonomy" id="117010"/>
    <lineage>
        <taxon>Eukaryota</taxon>
        <taxon>Fungi</taxon>
        <taxon>Dikarya</taxon>
        <taxon>Basidiomycota</taxon>
        <taxon>Agaricomycotina</taxon>
        <taxon>Agaricomycetes</taxon>
        <taxon>Agaricomycetidae</taxon>
        <taxon>Agaricales</taxon>
        <taxon>Tricholomatineae</taxon>
        <taxon>Lyophyllaceae</taxon>
        <taxon>Tricholomella</taxon>
    </lineage>
</organism>
<dbReference type="SUPFAM" id="SSF53474">
    <property type="entry name" value="alpha/beta-Hydrolases"/>
    <property type="match status" value="1"/>
</dbReference>
<proteinExistence type="predicted"/>
<dbReference type="PANTHER" id="PTHR37471:SF1">
    <property type="entry name" value="AB HYDROLASE-1 DOMAIN-CONTAINING PROTEIN"/>
    <property type="match status" value="1"/>
</dbReference>
<gene>
    <name evidence="1" type="ORF">D9615_000475</name>
</gene>
<evidence type="ECO:0000313" key="1">
    <source>
        <dbReference type="EMBL" id="KAF5387765.1"/>
    </source>
</evidence>
<sequence>MANVYHFHLSRHVSRPAPCGSGDPQEIQVAFKRLLQSGLANLPEDGGDEESRRPGSPEEDIIQLEYNDPRAIDFRNALRTWFGNVPWSSIKLHEIRQWLYWSIYNADLPPYDSLPAPQRTVMESALNMLQKRCGCVFKDGSDPAILTMRMTLDNVNILWRPFAFYLTLHSINSSLKKWYKLKWNVRFCHYDGLEYFVRLPKHWDPVTGARPIVFIHGLGLGLLQYNSVLRHLLKQFSDRPILVLLQPQISQHIFHPRFLKPLTRHETADRLAGLMNHLGWAHYDINDERLTSDDSEEEKEISHSLPGKRKKGITMISHSNGSYTHAWMLKGYPNLIARSCFVDPVTFCSWEGDVCFNFLYRQPKTGMELLMHYFVATELGVSNVVQRHFDWASNTLYFEEIPNACDPSKAFFLLGGKDSIVHSEVPLFAAP</sequence>
<protein>
    <submittedName>
        <fullName evidence="1">Uncharacterized protein</fullName>
    </submittedName>
</protein>
<accession>A0A8H5HR96</accession>
<dbReference type="Proteomes" id="UP000565441">
    <property type="component" value="Unassembled WGS sequence"/>
</dbReference>
<evidence type="ECO:0000313" key="2">
    <source>
        <dbReference type="Proteomes" id="UP000565441"/>
    </source>
</evidence>
<comment type="caution">
    <text evidence="1">The sequence shown here is derived from an EMBL/GenBank/DDBJ whole genome shotgun (WGS) entry which is preliminary data.</text>
</comment>